<name>A0A6J4TP27_9ACTN</name>
<accession>A0A6J4TP27</accession>
<evidence type="ECO:0000313" key="3">
    <source>
        <dbReference type="EMBL" id="CAA9527716.1"/>
    </source>
</evidence>
<keyword evidence="2" id="KW-0732">Signal</keyword>
<reference evidence="3" key="1">
    <citation type="submission" date="2020-02" db="EMBL/GenBank/DDBJ databases">
        <authorList>
            <person name="Meier V. D."/>
        </authorList>
    </citation>
    <scope>NUCLEOTIDE SEQUENCE</scope>
    <source>
        <strain evidence="3">AVDCRST_MAG67</strain>
    </source>
</reference>
<organism evidence="3">
    <name type="scientific">uncultured Solirubrobacteraceae bacterium</name>
    <dbReference type="NCBI Taxonomy" id="1162706"/>
    <lineage>
        <taxon>Bacteria</taxon>
        <taxon>Bacillati</taxon>
        <taxon>Actinomycetota</taxon>
        <taxon>Thermoleophilia</taxon>
        <taxon>Solirubrobacterales</taxon>
        <taxon>Solirubrobacteraceae</taxon>
        <taxon>environmental samples</taxon>
    </lineage>
</organism>
<proteinExistence type="predicted"/>
<feature type="signal peptide" evidence="2">
    <location>
        <begin position="1"/>
        <end position="22"/>
    </location>
</feature>
<sequence length="247" mass="25774">MGRRRIATIALSGALVAGGAGAAIAAVSKNDGKQAEQAVLDDAAKRLNVAPEKLREALGAAQDAQLDEAVKRGDLTQRQADAMKAAREQSGRVLGPLGGPGMRHKHFGPGGPGGPGFGMRQGLLDDIAKALGTTPAKLFESLRSGRSVADIAKASGKSLADVRAAAKTAIKTRLDEAVKDGDLTQKQADEMLARVDEKLAAIVSGRALRLRRHGGRGGWRHHGEMRPGGLLPGREAPQLVPRGEIYN</sequence>
<dbReference type="AlphaFoldDB" id="A0A6J4TP27"/>
<evidence type="ECO:0000256" key="1">
    <source>
        <dbReference type="SAM" id="MobiDB-lite"/>
    </source>
</evidence>
<dbReference type="EMBL" id="CADCVQ010000160">
    <property type="protein sequence ID" value="CAA9527716.1"/>
    <property type="molecule type" value="Genomic_DNA"/>
</dbReference>
<evidence type="ECO:0000256" key="2">
    <source>
        <dbReference type="SAM" id="SignalP"/>
    </source>
</evidence>
<protein>
    <submittedName>
        <fullName evidence="3">Uncharacterized protein</fullName>
    </submittedName>
</protein>
<gene>
    <name evidence="3" type="ORF">AVDCRST_MAG67-4183</name>
</gene>
<feature type="region of interest" description="Disordered" evidence="1">
    <location>
        <begin position="213"/>
        <end position="247"/>
    </location>
</feature>
<feature type="chain" id="PRO_5026731966" evidence="2">
    <location>
        <begin position="23"/>
        <end position="247"/>
    </location>
</feature>